<dbReference type="GO" id="GO:0030488">
    <property type="term" value="P:tRNA methylation"/>
    <property type="evidence" value="ECO:0007669"/>
    <property type="project" value="InterPro"/>
</dbReference>
<comment type="caution">
    <text evidence="4">The sequence shown here is derived from an EMBL/GenBank/DDBJ whole genome shotgun (WGS) entry which is preliminary data.</text>
</comment>
<dbReference type="GO" id="GO:0003723">
    <property type="term" value="F:RNA binding"/>
    <property type="evidence" value="ECO:0007669"/>
    <property type="project" value="InterPro"/>
</dbReference>
<sequence>YVDDIFAVFDTKAISLDNFVAKLNNRFPTIKFTYEMEHNEQLPFLDVLVIRNSENKLEFDVYRKETATLRYIPNDSHHPFQHKMASFNFLIHRFPNVTKACIKLSSLDSMLQMINKTKGCADDFASCLMEKYKIHFKKRYFPDSQIHIQKLRIIQALLIIYPFIKDQRQPLIDLLMESFCVEIHQPCVKQLMQWLLYSLLKHDNDALSLIAAKIESATKTQPSTVAAFMLVLLYLTRIKSESFWFSVVEVLLPWCMGPHFKLRIYAQMTIKALEMEARNRDYQNFLLKYGFLEKSINFIVEASGQACHDTLKTDALMFYDFNPERDYSVQTIFIDIPKLNSVTESEWENIEHYKFASLESVPILNEDKSFAVVVNDTKKSEEKKDPIPFQTVSEDNFNIQRKIIPWKTVFEEEQNNKKLGDFILIASLIDKPTNLGGLSRTCEVFGVKQLVLNNTKIITDKDFRGLSMTSENWVEFVEVKIGELKQFIYEIREKGYCIIGAEQTSESISLNEYKFKKRTALLLGNEKEGIPPEIIPILDACIEIPQFGLVRSLNVHVAGATFIWEYAKQHLVK</sequence>
<evidence type="ECO:0000313" key="4">
    <source>
        <dbReference type="EMBL" id="KAJ8962246.1"/>
    </source>
</evidence>
<dbReference type="AlphaFoldDB" id="A0AAV8ZE47"/>
<feature type="domain" description="tRNA/rRNA methyltransferase SpoU type" evidence="3">
    <location>
        <begin position="422"/>
        <end position="563"/>
    </location>
</feature>
<dbReference type="Pfam" id="PF00588">
    <property type="entry name" value="SpoU_methylase"/>
    <property type="match status" value="1"/>
</dbReference>
<dbReference type="PANTHER" id="PTHR12029">
    <property type="entry name" value="RNA METHYLTRANSFERASE"/>
    <property type="match status" value="1"/>
</dbReference>
<dbReference type="Proteomes" id="UP001162162">
    <property type="component" value="Unassembled WGS sequence"/>
</dbReference>
<protein>
    <recommendedName>
        <fullName evidence="3">tRNA/rRNA methyltransferase SpoU type domain-containing protein</fullName>
    </recommendedName>
</protein>
<evidence type="ECO:0000256" key="1">
    <source>
        <dbReference type="ARBA" id="ARBA00022603"/>
    </source>
</evidence>
<dbReference type="InterPro" id="IPR029028">
    <property type="entry name" value="Alpha/beta_knot_MTases"/>
</dbReference>
<keyword evidence="1" id="KW-0489">Methyltransferase</keyword>
<name>A0AAV8ZE47_9CUCU</name>
<feature type="non-terminal residue" evidence="4">
    <location>
        <position position="1"/>
    </location>
</feature>
<keyword evidence="2" id="KW-0808">Transferase</keyword>
<dbReference type="Gene3D" id="3.40.1280.10">
    <property type="match status" value="1"/>
</dbReference>
<dbReference type="InterPro" id="IPR001537">
    <property type="entry name" value="SpoU_MeTrfase"/>
</dbReference>
<dbReference type="InterPro" id="IPR044748">
    <property type="entry name" value="Trm3/TARBP1_C"/>
</dbReference>
<gene>
    <name evidence="4" type="ORF">NQ318_018219</name>
</gene>
<dbReference type="SUPFAM" id="SSF75217">
    <property type="entry name" value="alpha/beta knot"/>
    <property type="match status" value="1"/>
</dbReference>
<reference evidence="4" key="1">
    <citation type="journal article" date="2023" name="Insect Mol. Biol.">
        <title>Genome sequencing provides insights into the evolution of gene families encoding plant cell wall-degrading enzymes in longhorned beetles.</title>
        <authorList>
            <person name="Shin N.R."/>
            <person name="Okamura Y."/>
            <person name="Kirsch R."/>
            <person name="Pauchet Y."/>
        </authorList>
    </citation>
    <scope>NUCLEOTIDE SEQUENCE</scope>
    <source>
        <strain evidence="4">AMC_N1</strain>
    </source>
</reference>
<proteinExistence type="predicted"/>
<dbReference type="EMBL" id="JAPWTK010000003">
    <property type="protein sequence ID" value="KAJ8962246.1"/>
    <property type="molecule type" value="Genomic_DNA"/>
</dbReference>
<evidence type="ECO:0000313" key="5">
    <source>
        <dbReference type="Proteomes" id="UP001162162"/>
    </source>
</evidence>
<dbReference type="PANTHER" id="PTHR12029:SF11">
    <property type="entry name" value="METHYLTRANSFERASE TARBP1-RELATED"/>
    <property type="match status" value="1"/>
</dbReference>
<dbReference type="GO" id="GO:0016423">
    <property type="term" value="F:tRNA (guanine) methyltransferase activity"/>
    <property type="evidence" value="ECO:0007669"/>
    <property type="project" value="InterPro"/>
</dbReference>
<evidence type="ECO:0000256" key="2">
    <source>
        <dbReference type="ARBA" id="ARBA00022679"/>
    </source>
</evidence>
<dbReference type="CDD" id="cd18091">
    <property type="entry name" value="SpoU-like_TRM3-like"/>
    <property type="match status" value="1"/>
</dbReference>
<evidence type="ECO:0000259" key="3">
    <source>
        <dbReference type="Pfam" id="PF00588"/>
    </source>
</evidence>
<accession>A0AAV8ZE47</accession>
<dbReference type="InterPro" id="IPR029026">
    <property type="entry name" value="tRNA_m1G_MTases_N"/>
</dbReference>
<organism evidence="4 5">
    <name type="scientific">Aromia moschata</name>
    <dbReference type="NCBI Taxonomy" id="1265417"/>
    <lineage>
        <taxon>Eukaryota</taxon>
        <taxon>Metazoa</taxon>
        <taxon>Ecdysozoa</taxon>
        <taxon>Arthropoda</taxon>
        <taxon>Hexapoda</taxon>
        <taxon>Insecta</taxon>
        <taxon>Pterygota</taxon>
        <taxon>Neoptera</taxon>
        <taxon>Endopterygota</taxon>
        <taxon>Coleoptera</taxon>
        <taxon>Polyphaga</taxon>
        <taxon>Cucujiformia</taxon>
        <taxon>Chrysomeloidea</taxon>
        <taxon>Cerambycidae</taxon>
        <taxon>Cerambycinae</taxon>
        <taxon>Callichromatini</taxon>
        <taxon>Aromia</taxon>
    </lineage>
</organism>
<keyword evidence="5" id="KW-1185">Reference proteome</keyword>
<dbReference type="InterPro" id="IPR045330">
    <property type="entry name" value="TRM3/TARBP1"/>
</dbReference>